<dbReference type="Proteomes" id="UP000238322">
    <property type="component" value="Unassembled WGS sequence"/>
</dbReference>
<protein>
    <submittedName>
        <fullName evidence="3">Uncharacterized protein</fullName>
    </submittedName>
</protein>
<dbReference type="EMBL" id="PUHY01000012">
    <property type="protein sequence ID" value="PQO32211.1"/>
    <property type="molecule type" value="Genomic_DNA"/>
</dbReference>
<dbReference type="OrthoDB" id="259658at2"/>
<feature type="transmembrane region" description="Helical" evidence="2">
    <location>
        <begin position="15"/>
        <end position="35"/>
    </location>
</feature>
<accession>A0A2S8FJ79</accession>
<keyword evidence="1" id="KW-0175">Coiled coil</keyword>
<keyword evidence="2" id="KW-1133">Transmembrane helix</keyword>
<name>A0A2S8FJ79_9BACT</name>
<reference evidence="3 4" key="1">
    <citation type="submission" date="2018-02" db="EMBL/GenBank/DDBJ databases">
        <title>Comparative genomes isolates from brazilian mangrove.</title>
        <authorList>
            <person name="Araujo J.E."/>
            <person name="Taketani R.G."/>
            <person name="Silva M.C.P."/>
            <person name="Loureco M.V."/>
            <person name="Andreote F.D."/>
        </authorList>
    </citation>
    <scope>NUCLEOTIDE SEQUENCE [LARGE SCALE GENOMIC DNA]</scope>
    <source>
        <strain evidence="3 4">Hex-1 MGV</strain>
    </source>
</reference>
<dbReference type="AlphaFoldDB" id="A0A2S8FJ79"/>
<organism evidence="3 4">
    <name type="scientific">Blastopirellula marina</name>
    <dbReference type="NCBI Taxonomy" id="124"/>
    <lineage>
        <taxon>Bacteria</taxon>
        <taxon>Pseudomonadati</taxon>
        <taxon>Planctomycetota</taxon>
        <taxon>Planctomycetia</taxon>
        <taxon>Pirellulales</taxon>
        <taxon>Pirellulaceae</taxon>
        <taxon>Blastopirellula</taxon>
    </lineage>
</organism>
<keyword evidence="2" id="KW-0472">Membrane</keyword>
<dbReference type="RefSeq" id="WP_105331223.1">
    <property type="nucleotide sequence ID" value="NZ_PUHY01000012.1"/>
</dbReference>
<evidence type="ECO:0000256" key="1">
    <source>
        <dbReference type="SAM" id="Coils"/>
    </source>
</evidence>
<evidence type="ECO:0000256" key="2">
    <source>
        <dbReference type="SAM" id="Phobius"/>
    </source>
</evidence>
<evidence type="ECO:0000313" key="4">
    <source>
        <dbReference type="Proteomes" id="UP000238322"/>
    </source>
</evidence>
<evidence type="ECO:0000313" key="3">
    <source>
        <dbReference type="EMBL" id="PQO32211.1"/>
    </source>
</evidence>
<gene>
    <name evidence="3" type="ORF">C5Y83_18430</name>
</gene>
<keyword evidence="2" id="KW-0812">Transmembrane</keyword>
<comment type="caution">
    <text evidence="3">The sequence shown here is derived from an EMBL/GenBank/DDBJ whole genome shotgun (WGS) entry which is preliminary data.</text>
</comment>
<feature type="coiled-coil region" evidence="1">
    <location>
        <begin position="45"/>
        <end position="79"/>
    </location>
</feature>
<sequence>MAKVVESIDRFNNSVRTLLILLLLIAFSTVSYYGYSIYNEKEIALAAKDKEIEEKNLKIGELEEEIDQLALRLKLLKIDRRVARMKVISQKKPDGADRVQTILQFVELDQHGTPLSQPQNFTIDGEMVYINGKVVKFNDELVESADPLRSTSICLLQKIYGEHQTPAQGFAIDKDGERPEVYGVHEKPTEFESKLWNNFWEIANDPEKADEYGVRSANEESPGMKVKQGKQYEIEIRSSGGLTIKVLPDEVDI</sequence>
<proteinExistence type="predicted"/>